<evidence type="ECO:0000256" key="5">
    <source>
        <dbReference type="ARBA" id="ARBA00023277"/>
    </source>
</evidence>
<dbReference type="InterPro" id="IPR023214">
    <property type="entry name" value="HAD_sf"/>
</dbReference>
<dbReference type="InterPro" id="IPR051600">
    <property type="entry name" value="Beta-PGM-like"/>
</dbReference>
<dbReference type="PANTHER" id="PTHR46193:SF18">
    <property type="entry name" value="HEXITOL PHOSPHATASE B"/>
    <property type="match status" value="1"/>
</dbReference>
<comment type="similarity">
    <text evidence="2">Belongs to the HAD-like hydrolase superfamily. CbbY/CbbZ/Gph/YieH family.</text>
</comment>
<evidence type="ECO:0000256" key="4">
    <source>
        <dbReference type="ARBA" id="ARBA00022842"/>
    </source>
</evidence>
<keyword evidence="4" id="KW-0460">Magnesium</keyword>
<dbReference type="NCBIfam" id="TIGR01509">
    <property type="entry name" value="HAD-SF-IA-v3"/>
    <property type="match status" value="1"/>
</dbReference>
<keyword evidence="3" id="KW-0479">Metal-binding</keyword>
<sequence>MTEEKNNIYRDMLSKMSESDIDTETKNMLITLKKKYMLAVASSSKNALYILQKLKIDILFNVIVQGSDINYSKPHPEVFMLASEKMKLKSKECLVVEDSKSGVIAALAGGFDCAGLGDASKLNCTTYPIKNLKNIEAILL</sequence>
<dbReference type="Pfam" id="PF13419">
    <property type="entry name" value="HAD_2"/>
    <property type="match status" value="1"/>
</dbReference>
<evidence type="ECO:0000313" key="6">
    <source>
        <dbReference type="EMBL" id="MBU3849042.1"/>
    </source>
</evidence>
<reference evidence="6" key="1">
    <citation type="journal article" date="2021" name="PeerJ">
        <title>Extensive microbial diversity within the chicken gut microbiome revealed by metagenomics and culture.</title>
        <authorList>
            <person name="Gilroy R."/>
            <person name="Ravi A."/>
            <person name="Getino M."/>
            <person name="Pursley I."/>
            <person name="Horton D.L."/>
            <person name="Alikhan N.F."/>
            <person name="Baker D."/>
            <person name="Gharbi K."/>
            <person name="Hall N."/>
            <person name="Watson M."/>
            <person name="Adriaenssens E.M."/>
            <person name="Foster-Nyarko E."/>
            <person name="Jarju S."/>
            <person name="Secka A."/>
            <person name="Antonio M."/>
            <person name="Oren A."/>
            <person name="Chaudhuri R.R."/>
            <person name="La Ragione R."/>
            <person name="Hildebrand F."/>
            <person name="Pallen M.J."/>
        </authorList>
    </citation>
    <scope>NUCLEOTIDE SEQUENCE</scope>
    <source>
        <strain evidence="6">Gambia15-2214</strain>
    </source>
</reference>
<dbReference type="SUPFAM" id="SSF56784">
    <property type="entry name" value="HAD-like"/>
    <property type="match status" value="1"/>
</dbReference>
<dbReference type="AlphaFoldDB" id="A0A9E2L1C1"/>
<dbReference type="InterPro" id="IPR006439">
    <property type="entry name" value="HAD-SF_hydro_IA"/>
</dbReference>
<dbReference type="PANTHER" id="PTHR46193">
    <property type="entry name" value="6-PHOSPHOGLUCONATE PHOSPHATASE"/>
    <property type="match status" value="1"/>
</dbReference>
<reference evidence="6" key="2">
    <citation type="submission" date="2021-04" db="EMBL/GenBank/DDBJ databases">
        <authorList>
            <person name="Gilroy R."/>
        </authorList>
    </citation>
    <scope>NUCLEOTIDE SEQUENCE</scope>
    <source>
        <strain evidence="6">Gambia15-2214</strain>
    </source>
</reference>
<dbReference type="GO" id="GO:0046872">
    <property type="term" value="F:metal ion binding"/>
    <property type="evidence" value="ECO:0007669"/>
    <property type="project" value="UniProtKB-KW"/>
</dbReference>
<keyword evidence="6" id="KW-0378">Hydrolase</keyword>
<dbReference type="InterPro" id="IPR023198">
    <property type="entry name" value="PGP-like_dom2"/>
</dbReference>
<comment type="caution">
    <text evidence="6">The sequence shown here is derived from an EMBL/GenBank/DDBJ whole genome shotgun (WGS) entry which is preliminary data.</text>
</comment>
<dbReference type="Gene3D" id="3.40.50.1000">
    <property type="entry name" value="HAD superfamily/HAD-like"/>
    <property type="match status" value="1"/>
</dbReference>
<dbReference type="InterPro" id="IPR041492">
    <property type="entry name" value="HAD_2"/>
</dbReference>
<organism evidence="6 7">
    <name type="scientific">Candidatus Treponema excrementipullorum</name>
    <dbReference type="NCBI Taxonomy" id="2838768"/>
    <lineage>
        <taxon>Bacteria</taxon>
        <taxon>Pseudomonadati</taxon>
        <taxon>Spirochaetota</taxon>
        <taxon>Spirochaetia</taxon>
        <taxon>Spirochaetales</taxon>
        <taxon>Treponemataceae</taxon>
        <taxon>Treponema</taxon>
    </lineage>
</organism>
<protein>
    <submittedName>
        <fullName evidence="6">HAD-IA family hydrolase</fullName>
    </submittedName>
</protein>
<comment type="cofactor">
    <cofactor evidence="1">
        <name>Mg(2+)</name>
        <dbReference type="ChEBI" id="CHEBI:18420"/>
    </cofactor>
</comment>
<proteinExistence type="inferred from homology"/>
<evidence type="ECO:0000256" key="3">
    <source>
        <dbReference type="ARBA" id="ARBA00022723"/>
    </source>
</evidence>
<accession>A0A9E2L1C1</accession>
<gene>
    <name evidence="6" type="ORF">IAA16_00575</name>
</gene>
<evidence type="ECO:0000256" key="2">
    <source>
        <dbReference type="ARBA" id="ARBA00006171"/>
    </source>
</evidence>
<dbReference type="GO" id="GO:0016787">
    <property type="term" value="F:hydrolase activity"/>
    <property type="evidence" value="ECO:0007669"/>
    <property type="project" value="UniProtKB-KW"/>
</dbReference>
<dbReference type="EMBL" id="JAHLFV010000012">
    <property type="protein sequence ID" value="MBU3849042.1"/>
    <property type="molecule type" value="Genomic_DNA"/>
</dbReference>
<dbReference type="Proteomes" id="UP000823914">
    <property type="component" value="Unassembled WGS sequence"/>
</dbReference>
<name>A0A9E2L1C1_9SPIR</name>
<evidence type="ECO:0000313" key="7">
    <source>
        <dbReference type="Proteomes" id="UP000823914"/>
    </source>
</evidence>
<dbReference type="NCBIfam" id="TIGR01549">
    <property type="entry name" value="HAD-SF-IA-v1"/>
    <property type="match status" value="1"/>
</dbReference>
<keyword evidence="5" id="KW-0119">Carbohydrate metabolism</keyword>
<dbReference type="InterPro" id="IPR036412">
    <property type="entry name" value="HAD-like_sf"/>
</dbReference>
<dbReference type="Gene3D" id="1.10.150.240">
    <property type="entry name" value="Putative phosphatase, domain 2"/>
    <property type="match status" value="1"/>
</dbReference>
<evidence type="ECO:0000256" key="1">
    <source>
        <dbReference type="ARBA" id="ARBA00001946"/>
    </source>
</evidence>